<accession>A0A7Z7IID3</accession>
<dbReference type="EMBL" id="OCTY01000002">
    <property type="protein sequence ID" value="SOJ54057.1"/>
    <property type="molecule type" value="Genomic_DNA"/>
</dbReference>
<evidence type="ECO:0000313" key="1">
    <source>
        <dbReference type="EMBL" id="SOJ54057.1"/>
    </source>
</evidence>
<dbReference type="PROSITE" id="PS51257">
    <property type="entry name" value="PROKAR_LIPOPROTEIN"/>
    <property type="match status" value="1"/>
</dbReference>
<gene>
    <name evidence="1" type="ORF">MSIMFB_01554</name>
</gene>
<evidence type="ECO:0000313" key="2">
    <source>
        <dbReference type="Proteomes" id="UP000554965"/>
    </source>
</evidence>
<comment type="caution">
    <text evidence="1">The sequence shown here is derived from an EMBL/GenBank/DDBJ whole genome shotgun (WGS) entry which is preliminary data.</text>
</comment>
<organism evidence="1 2">
    <name type="scientific">Mycobacterium simulans</name>
    <dbReference type="NCBI Taxonomy" id="627089"/>
    <lineage>
        <taxon>Bacteria</taxon>
        <taxon>Bacillati</taxon>
        <taxon>Actinomycetota</taxon>
        <taxon>Actinomycetes</taxon>
        <taxon>Mycobacteriales</taxon>
        <taxon>Mycobacteriaceae</taxon>
        <taxon>Mycobacterium</taxon>
    </lineage>
</organism>
<protein>
    <submittedName>
        <fullName evidence="1">Uncharacterized protein</fullName>
    </submittedName>
</protein>
<proteinExistence type="predicted"/>
<dbReference type="Proteomes" id="UP000554965">
    <property type="component" value="Unassembled WGS sequence"/>
</dbReference>
<name>A0A7Z7IID3_9MYCO</name>
<sequence length="44" mass="4190">MSARKNGIRMLGAVLAAVAAMLLAGCASGGHPLAQGDTAVVAPA</sequence>
<dbReference type="AlphaFoldDB" id="A0A7Z7IID3"/>
<dbReference type="RefSeq" id="WP_260860991.1">
    <property type="nucleotide sequence ID" value="NZ_OCTY01000002.1"/>
</dbReference>
<reference evidence="1 2" key="1">
    <citation type="submission" date="2017-10" db="EMBL/GenBank/DDBJ databases">
        <authorList>
            <consortium name="Urmite Genomes"/>
        </authorList>
    </citation>
    <scope>NUCLEOTIDE SEQUENCE [LARGE SCALE GENOMIC DNA]</scope>
    <source>
        <strain evidence="1 2">FB-527</strain>
    </source>
</reference>
<keyword evidence="2" id="KW-1185">Reference proteome</keyword>